<sequence>MIAECENPICKHKWDCKSKMIQVSCPSCGNKVKLRDKVE</sequence>
<protein>
    <submittedName>
        <fullName evidence="1">Uncharacterized protein</fullName>
    </submittedName>
</protein>
<accession>A0A0F9Q086</accession>
<evidence type="ECO:0000313" key="1">
    <source>
        <dbReference type="EMBL" id="KKM98852.1"/>
    </source>
</evidence>
<proteinExistence type="predicted"/>
<dbReference type="AlphaFoldDB" id="A0A0F9Q086"/>
<dbReference type="EMBL" id="LAZR01005568">
    <property type="protein sequence ID" value="KKM98852.1"/>
    <property type="molecule type" value="Genomic_DNA"/>
</dbReference>
<comment type="caution">
    <text evidence="1">The sequence shown here is derived from an EMBL/GenBank/DDBJ whole genome shotgun (WGS) entry which is preliminary data.</text>
</comment>
<gene>
    <name evidence="1" type="ORF">LCGC14_1153700</name>
</gene>
<reference evidence="1" key="1">
    <citation type="journal article" date="2015" name="Nature">
        <title>Complex archaea that bridge the gap between prokaryotes and eukaryotes.</title>
        <authorList>
            <person name="Spang A."/>
            <person name="Saw J.H."/>
            <person name="Jorgensen S.L."/>
            <person name="Zaremba-Niedzwiedzka K."/>
            <person name="Martijn J."/>
            <person name="Lind A.E."/>
            <person name="van Eijk R."/>
            <person name="Schleper C."/>
            <person name="Guy L."/>
            <person name="Ettema T.J."/>
        </authorList>
    </citation>
    <scope>NUCLEOTIDE SEQUENCE</scope>
</reference>
<name>A0A0F9Q086_9ZZZZ</name>
<organism evidence="1">
    <name type="scientific">marine sediment metagenome</name>
    <dbReference type="NCBI Taxonomy" id="412755"/>
    <lineage>
        <taxon>unclassified sequences</taxon>
        <taxon>metagenomes</taxon>
        <taxon>ecological metagenomes</taxon>
    </lineage>
</organism>